<keyword evidence="1" id="KW-0472">Membrane</keyword>
<evidence type="ECO:0000313" key="2">
    <source>
        <dbReference type="EMBL" id="QCP35143.1"/>
    </source>
</evidence>
<dbReference type="EMBL" id="CP040058">
    <property type="protein sequence ID" value="QCP35143.1"/>
    <property type="molecule type" value="Genomic_DNA"/>
</dbReference>
<dbReference type="OrthoDB" id="1551065at2"/>
<dbReference type="GO" id="GO:0009002">
    <property type="term" value="F:serine-type D-Ala-D-Ala carboxypeptidase activity"/>
    <property type="evidence" value="ECO:0007669"/>
    <property type="project" value="UniProtKB-EC"/>
</dbReference>
<feature type="transmembrane region" description="Helical" evidence="1">
    <location>
        <begin position="211"/>
        <end position="232"/>
    </location>
</feature>
<keyword evidence="3" id="KW-1185">Reference proteome</keyword>
<feature type="transmembrane region" description="Helical" evidence="1">
    <location>
        <begin position="63"/>
        <end position="82"/>
    </location>
</feature>
<dbReference type="Proteomes" id="UP000298653">
    <property type="component" value="Chromosome"/>
</dbReference>
<gene>
    <name evidence="2" type="ORF">AR1Y2_1689</name>
</gene>
<feature type="transmembrane region" description="Helical" evidence="1">
    <location>
        <begin position="135"/>
        <end position="158"/>
    </location>
</feature>
<keyword evidence="2" id="KW-0378">Hydrolase</keyword>
<feature type="transmembrane region" description="Helical" evidence="1">
    <location>
        <begin position="21"/>
        <end position="43"/>
    </location>
</feature>
<keyword evidence="2" id="KW-0121">Carboxypeptidase</keyword>
<reference evidence="2 3" key="1">
    <citation type="submission" date="2019-05" db="EMBL/GenBank/DDBJ databases">
        <title>Complete genome sequencing of Anaerostipes rhamnosivorans.</title>
        <authorList>
            <person name="Bui T.P.N."/>
            <person name="de Vos W.M."/>
        </authorList>
    </citation>
    <scope>NUCLEOTIDE SEQUENCE [LARGE SCALE GENOMIC DNA]</scope>
    <source>
        <strain evidence="2 3">1y2</strain>
    </source>
</reference>
<name>A0A4P8IGQ5_9FIRM</name>
<dbReference type="EC" id="3.4.16.4" evidence="2"/>
<keyword evidence="2" id="KW-0645">Protease</keyword>
<organism evidence="2 3">
    <name type="scientific">Anaerostipes rhamnosivorans</name>
    <dbReference type="NCBI Taxonomy" id="1229621"/>
    <lineage>
        <taxon>Bacteria</taxon>
        <taxon>Bacillati</taxon>
        <taxon>Bacillota</taxon>
        <taxon>Clostridia</taxon>
        <taxon>Lachnospirales</taxon>
        <taxon>Lachnospiraceae</taxon>
        <taxon>Anaerostipes</taxon>
    </lineage>
</organism>
<feature type="transmembrane region" description="Helical" evidence="1">
    <location>
        <begin position="170"/>
        <end position="191"/>
    </location>
</feature>
<dbReference type="RefSeq" id="WP_137328562.1">
    <property type="nucleotide sequence ID" value="NZ_CP040058.1"/>
</dbReference>
<accession>A0A4P8IGQ5</accession>
<sequence length="235" mass="26382">MKHTMKLFEIGLRQIAKDGMLLVLLPAPVFAGIFFKFAIPIINDILTRKFFFSITAWYGLADGMLLCLTPMFAAMISAFLLLEERDEGLSAFYQITPAEGSSYLNARIGLPMIWAFLTTIFVVCFFKISPLSFKVILLSALISSLTGMSLAMMVVSIAGNRVEGLALSKLMGISFIGLILIWFIPAPYHFIMAFLPSFWIGKLLMNGADPFSFMFGLISCFLWIAFFTRRFLNRV</sequence>
<dbReference type="KEGG" id="arf:AR1Y2_1689"/>
<protein>
    <submittedName>
        <fullName evidence="2">D-alanyl-D-alanine carboxypeptidase</fullName>
        <ecNumber evidence="2">3.4.16.4</ecNumber>
    </submittedName>
</protein>
<proteinExistence type="predicted"/>
<keyword evidence="1" id="KW-0812">Transmembrane</keyword>
<evidence type="ECO:0000256" key="1">
    <source>
        <dbReference type="SAM" id="Phobius"/>
    </source>
</evidence>
<keyword evidence="1" id="KW-1133">Transmembrane helix</keyword>
<evidence type="ECO:0000313" key="3">
    <source>
        <dbReference type="Proteomes" id="UP000298653"/>
    </source>
</evidence>
<feature type="transmembrane region" description="Helical" evidence="1">
    <location>
        <begin position="108"/>
        <end position="129"/>
    </location>
</feature>
<dbReference type="AlphaFoldDB" id="A0A4P8IGQ5"/>